<protein>
    <submittedName>
        <fullName evidence="1">Uncharacterized protein</fullName>
    </submittedName>
</protein>
<proteinExistence type="predicted"/>
<keyword evidence="2" id="KW-1185">Reference proteome</keyword>
<sequence length="111" mass="12159">MVKRTFCRGQNLSGGFPPDPFRISGIQGSSERSRPTEIALSTSDWAHRMCSQTVTRLHRTRPCLRRPAAHLAFISANARQARSPSLAVSCPLLVSHHRNCQDDDGGGISCT</sequence>
<evidence type="ECO:0000313" key="2">
    <source>
        <dbReference type="Proteomes" id="UP000821845"/>
    </source>
</evidence>
<accession>A0ACB7S6T4</accession>
<evidence type="ECO:0000313" key="1">
    <source>
        <dbReference type="EMBL" id="KAH6929787.1"/>
    </source>
</evidence>
<dbReference type="EMBL" id="CM023485">
    <property type="protein sequence ID" value="KAH6929787.1"/>
    <property type="molecule type" value="Genomic_DNA"/>
</dbReference>
<reference evidence="1" key="1">
    <citation type="submission" date="2020-05" db="EMBL/GenBank/DDBJ databases">
        <title>Large-scale comparative analyses of tick genomes elucidate their genetic diversity and vector capacities.</title>
        <authorList>
            <person name="Jia N."/>
            <person name="Wang J."/>
            <person name="Shi W."/>
            <person name="Du L."/>
            <person name="Sun Y."/>
            <person name="Zhan W."/>
            <person name="Jiang J."/>
            <person name="Wang Q."/>
            <person name="Zhang B."/>
            <person name="Ji P."/>
            <person name="Sakyi L.B."/>
            <person name="Cui X."/>
            <person name="Yuan T."/>
            <person name="Jiang B."/>
            <person name="Yang W."/>
            <person name="Lam T.T.-Y."/>
            <person name="Chang Q."/>
            <person name="Ding S."/>
            <person name="Wang X."/>
            <person name="Zhu J."/>
            <person name="Ruan X."/>
            <person name="Zhao L."/>
            <person name="Wei J."/>
            <person name="Que T."/>
            <person name="Du C."/>
            <person name="Cheng J."/>
            <person name="Dai P."/>
            <person name="Han X."/>
            <person name="Huang E."/>
            <person name="Gao Y."/>
            <person name="Liu J."/>
            <person name="Shao H."/>
            <person name="Ye R."/>
            <person name="Li L."/>
            <person name="Wei W."/>
            <person name="Wang X."/>
            <person name="Wang C."/>
            <person name="Yang T."/>
            <person name="Huo Q."/>
            <person name="Li W."/>
            <person name="Guo W."/>
            <person name="Chen H."/>
            <person name="Zhou L."/>
            <person name="Ni X."/>
            <person name="Tian J."/>
            <person name="Zhou Y."/>
            <person name="Sheng Y."/>
            <person name="Liu T."/>
            <person name="Pan Y."/>
            <person name="Xia L."/>
            <person name="Li J."/>
            <person name="Zhao F."/>
            <person name="Cao W."/>
        </authorList>
    </citation>
    <scope>NUCLEOTIDE SEQUENCE</scope>
    <source>
        <strain evidence="1">Hyas-2018</strain>
    </source>
</reference>
<name>A0ACB7S6T4_HYAAI</name>
<dbReference type="Proteomes" id="UP000821845">
    <property type="component" value="Chromosome 5"/>
</dbReference>
<gene>
    <name evidence="1" type="ORF">HPB50_005874</name>
</gene>
<comment type="caution">
    <text evidence="1">The sequence shown here is derived from an EMBL/GenBank/DDBJ whole genome shotgun (WGS) entry which is preliminary data.</text>
</comment>
<organism evidence="1 2">
    <name type="scientific">Hyalomma asiaticum</name>
    <name type="common">Tick</name>
    <dbReference type="NCBI Taxonomy" id="266040"/>
    <lineage>
        <taxon>Eukaryota</taxon>
        <taxon>Metazoa</taxon>
        <taxon>Ecdysozoa</taxon>
        <taxon>Arthropoda</taxon>
        <taxon>Chelicerata</taxon>
        <taxon>Arachnida</taxon>
        <taxon>Acari</taxon>
        <taxon>Parasitiformes</taxon>
        <taxon>Ixodida</taxon>
        <taxon>Ixodoidea</taxon>
        <taxon>Ixodidae</taxon>
        <taxon>Hyalomminae</taxon>
        <taxon>Hyalomma</taxon>
    </lineage>
</organism>